<dbReference type="SMART" id="SM01134">
    <property type="entry name" value="DeoRC"/>
    <property type="match status" value="1"/>
</dbReference>
<dbReference type="PANTHER" id="PTHR30363:SF44">
    <property type="entry name" value="AGA OPERON TRANSCRIPTIONAL REPRESSOR-RELATED"/>
    <property type="match status" value="1"/>
</dbReference>
<dbReference type="PANTHER" id="PTHR30363">
    <property type="entry name" value="HTH-TYPE TRANSCRIPTIONAL REGULATOR SRLR-RELATED"/>
    <property type="match status" value="1"/>
</dbReference>
<keyword evidence="2" id="KW-0238">DNA-binding</keyword>
<reference evidence="5 6" key="1">
    <citation type="submission" date="2012-01" db="EMBL/GenBank/DDBJ databases">
        <title>The Genome Sequence of Odoribacter laneus YIT 12061.</title>
        <authorList>
            <consortium name="The Broad Institute Genome Sequencing Platform"/>
            <person name="Earl A."/>
            <person name="Ward D."/>
            <person name="Feldgarden M."/>
            <person name="Gevers D."/>
            <person name="Morotomi M."/>
            <person name="Young S.K."/>
            <person name="Zeng Q."/>
            <person name="Gargeya S."/>
            <person name="Fitzgerald M."/>
            <person name="Haas B."/>
            <person name="Abouelleil A."/>
            <person name="Alvarado L."/>
            <person name="Arachchi H.M."/>
            <person name="Berlin A."/>
            <person name="Chapman S.B."/>
            <person name="Gearin G."/>
            <person name="Goldberg J."/>
            <person name="Griggs A."/>
            <person name="Gujja S."/>
            <person name="Hansen M."/>
            <person name="Heiman D."/>
            <person name="Howarth C."/>
            <person name="Larimer J."/>
            <person name="Lui A."/>
            <person name="MacDonald P.J.P."/>
            <person name="McCowen C."/>
            <person name="Montmayeur A."/>
            <person name="Murphy C."/>
            <person name="Neiman D."/>
            <person name="Pearson M."/>
            <person name="Priest M."/>
            <person name="Roberts A."/>
            <person name="Saif S."/>
            <person name="Shea T."/>
            <person name="Sisk P."/>
            <person name="Stolte C."/>
            <person name="Sykes S."/>
            <person name="Wortman J."/>
            <person name="Nusbaum C."/>
            <person name="Birren B."/>
        </authorList>
    </citation>
    <scope>NUCLEOTIDE SEQUENCE [LARGE SCALE GENOMIC DNA]</scope>
    <source>
        <strain evidence="5 6">YIT 12061</strain>
    </source>
</reference>
<keyword evidence="1" id="KW-0805">Transcription regulation</keyword>
<dbReference type="RefSeq" id="WP_009137991.1">
    <property type="nucleotide sequence ID" value="NZ_JH594598.1"/>
</dbReference>
<evidence type="ECO:0000256" key="2">
    <source>
        <dbReference type="ARBA" id="ARBA00023125"/>
    </source>
</evidence>
<dbReference type="InterPro" id="IPR036390">
    <property type="entry name" value="WH_DNA-bd_sf"/>
</dbReference>
<feature type="domain" description="HTH deoR-type" evidence="4">
    <location>
        <begin position="3"/>
        <end position="58"/>
    </location>
</feature>
<evidence type="ECO:0000259" key="4">
    <source>
        <dbReference type="PROSITE" id="PS51000"/>
    </source>
</evidence>
<dbReference type="GeneID" id="98070372"/>
<dbReference type="InterPro" id="IPR018356">
    <property type="entry name" value="Tscrpt_reg_HTH_DeoR_CS"/>
</dbReference>
<comment type="caution">
    <text evidence="5">The sequence shown here is derived from an EMBL/GenBank/DDBJ whole genome shotgun (WGS) entry which is preliminary data.</text>
</comment>
<dbReference type="STRING" id="742817.HMPREF9449_02848"/>
<dbReference type="Gene3D" id="1.10.10.10">
    <property type="entry name" value="Winged helix-like DNA-binding domain superfamily/Winged helix DNA-binding domain"/>
    <property type="match status" value="1"/>
</dbReference>
<sequence length="263" mass="28955">MTLAERHNTILELLKQRGSILVSDLAEILKVSSVTIRKDLTLLEEKKMLYRTHGSAILINPYINDRNVSEKEKLNPEEKQAIGKAAASLIIPDDSIIIASGTTMFFLAREIRPSDHLTVITSSINVTSILARQHNIDIIQLGGLVRNSSVSVVSEYAVKMLENFSCSKLFIGVDGIDPTYGLTTTNLLEASLNRAMIQAAQKTIVLTDSSKFGRRGFGKICGLEAIDQIITDDKVSPLIVKDLEERGIEITIAPQLHKTQDSI</sequence>
<dbReference type="InterPro" id="IPR037171">
    <property type="entry name" value="NagB/RpiA_transferase-like"/>
</dbReference>
<evidence type="ECO:0000313" key="5">
    <source>
        <dbReference type="EMBL" id="EHP45372.1"/>
    </source>
</evidence>
<keyword evidence="3" id="KW-0804">Transcription</keyword>
<dbReference type="EMBL" id="ADMC01000032">
    <property type="protein sequence ID" value="EHP45372.1"/>
    <property type="molecule type" value="Genomic_DNA"/>
</dbReference>
<dbReference type="InterPro" id="IPR001034">
    <property type="entry name" value="DeoR_HTH"/>
</dbReference>
<dbReference type="Gene3D" id="3.40.50.1360">
    <property type="match status" value="1"/>
</dbReference>
<proteinExistence type="predicted"/>
<dbReference type="PROSITE" id="PS00894">
    <property type="entry name" value="HTH_DEOR_1"/>
    <property type="match status" value="1"/>
</dbReference>
<name>H1DKR2_9BACT</name>
<gene>
    <name evidence="5" type="ORF">HMPREF9449_02848</name>
</gene>
<dbReference type="eggNOG" id="COG1349">
    <property type="taxonomic scope" value="Bacteria"/>
</dbReference>
<accession>H1DKR2</accession>
<evidence type="ECO:0000313" key="6">
    <source>
        <dbReference type="Proteomes" id="UP000004892"/>
    </source>
</evidence>
<dbReference type="GO" id="GO:0003677">
    <property type="term" value="F:DNA binding"/>
    <property type="evidence" value="ECO:0007669"/>
    <property type="project" value="UniProtKB-KW"/>
</dbReference>
<organism evidence="5 6">
    <name type="scientific">Odoribacter laneus YIT 12061</name>
    <dbReference type="NCBI Taxonomy" id="742817"/>
    <lineage>
        <taxon>Bacteria</taxon>
        <taxon>Pseudomonadati</taxon>
        <taxon>Bacteroidota</taxon>
        <taxon>Bacteroidia</taxon>
        <taxon>Bacteroidales</taxon>
        <taxon>Odoribacteraceae</taxon>
        <taxon>Odoribacter</taxon>
    </lineage>
</organism>
<dbReference type="InterPro" id="IPR014036">
    <property type="entry name" value="DeoR-like_C"/>
</dbReference>
<dbReference type="InterPro" id="IPR050313">
    <property type="entry name" value="Carb_Metab_HTH_regulators"/>
</dbReference>
<dbReference type="PROSITE" id="PS51000">
    <property type="entry name" value="HTH_DEOR_2"/>
    <property type="match status" value="1"/>
</dbReference>
<dbReference type="GO" id="GO:0003700">
    <property type="term" value="F:DNA-binding transcription factor activity"/>
    <property type="evidence" value="ECO:0007669"/>
    <property type="project" value="InterPro"/>
</dbReference>
<dbReference type="InterPro" id="IPR036388">
    <property type="entry name" value="WH-like_DNA-bd_sf"/>
</dbReference>
<dbReference type="Pfam" id="PF08220">
    <property type="entry name" value="HTH_DeoR"/>
    <property type="match status" value="1"/>
</dbReference>
<dbReference type="PRINTS" id="PR00037">
    <property type="entry name" value="HTHLACR"/>
</dbReference>
<dbReference type="SMART" id="SM00420">
    <property type="entry name" value="HTH_DEOR"/>
    <property type="match status" value="1"/>
</dbReference>
<keyword evidence="6" id="KW-1185">Reference proteome</keyword>
<dbReference type="Proteomes" id="UP000004892">
    <property type="component" value="Unassembled WGS sequence"/>
</dbReference>
<evidence type="ECO:0000256" key="1">
    <source>
        <dbReference type="ARBA" id="ARBA00023015"/>
    </source>
</evidence>
<evidence type="ECO:0000256" key="3">
    <source>
        <dbReference type="ARBA" id="ARBA00023163"/>
    </source>
</evidence>
<dbReference type="SUPFAM" id="SSF46785">
    <property type="entry name" value="Winged helix' DNA-binding domain"/>
    <property type="match status" value="1"/>
</dbReference>
<dbReference type="PATRIC" id="fig|742817.3.peg.3044"/>
<dbReference type="SUPFAM" id="SSF100950">
    <property type="entry name" value="NagB/RpiA/CoA transferase-like"/>
    <property type="match status" value="1"/>
</dbReference>
<dbReference type="Pfam" id="PF00455">
    <property type="entry name" value="DeoRC"/>
    <property type="match status" value="1"/>
</dbReference>
<dbReference type="AlphaFoldDB" id="H1DKR2"/>
<dbReference type="HOGENOM" id="CLU_060699_1_4_10"/>
<protein>
    <recommendedName>
        <fullName evidence="4">HTH deoR-type domain-containing protein</fullName>
    </recommendedName>
</protein>